<feature type="transmembrane region" description="Helical" evidence="1">
    <location>
        <begin position="191"/>
        <end position="214"/>
    </location>
</feature>
<sequence length="271" mass="29781">MDLISTKLIIISVFLLIVTTIETLAYSTRLSGARVGLIASALSLFNTMIIVSRFSTMFQQPMTGKLIGEAPKVNTLDFIQDQYRILLGVTTLGVCIGIFLFPTFIAIFSRAITQLSLEKGSIFTVIKKWSNKQGLQKAIACIRLPRLSYLKGINKRTFPKRIFVINAVITAIYTVGVLAALYASVIVPPEYAPAAIMSSGIINGVATILLTLFVDPKASVLADQVVKKQNKYVYLKSYSFAMVSSKLVGTLLAQVIFIPAALYIAWFAHWI</sequence>
<keyword evidence="3" id="KW-1185">Reference proteome</keyword>
<dbReference type="RefSeq" id="WP_055738299.1">
    <property type="nucleotide sequence ID" value="NZ_JAAIWL010000016.1"/>
</dbReference>
<evidence type="ECO:0000313" key="2">
    <source>
        <dbReference type="EMBL" id="KQL52604.1"/>
    </source>
</evidence>
<keyword evidence="1" id="KW-0812">Transmembrane</keyword>
<protein>
    <recommendedName>
        <fullName evidence="1">Lipid II flippase Amj</fullName>
    </recommendedName>
</protein>
<proteinExistence type="inferred from homology"/>
<dbReference type="Proteomes" id="UP000051888">
    <property type="component" value="Unassembled WGS sequence"/>
</dbReference>
<keyword evidence="1" id="KW-0573">Peptidoglycan synthesis</keyword>
<feature type="transmembrane region" description="Helical" evidence="1">
    <location>
        <begin position="6"/>
        <end position="25"/>
    </location>
</feature>
<dbReference type="HAMAP" id="MF_02077">
    <property type="entry name" value="Amj_flippase"/>
    <property type="match status" value="1"/>
</dbReference>
<feature type="transmembrane region" description="Helical" evidence="1">
    <location>
        <begin position="163"/>
        <end position="185"/>
    </location>
</feature>
<feature type="transmembrane region" description="Helical" evidence="1">
    <location>
        <begin position="37"/>
        <end position="55"/>
    </location>
</feature>
<dbReference type="GO" id="GO:0009252">
    <property type="term" value="P:peptidoglycan biosynthetic process"/>
    <property type="evidence" value="ECO:0007669"/>
    <property type="project" value="UniProtKB-UniRule"/>
</dbReference>
<reference evidence="2 3" key="1">
    <citation type="submission" date="2015-09" db="EMBL/GenBank/DDBJ databases">
        <title>Genome sequencing project for genomic taxonomy and phylogenomics of Bacillus-like bacteria.</title>
        <authorList>
            <person name="Liu B."/>
            <person name="Wang J."/>
            <person name="Zhu Y."/>
            <person name="Liu G."/>
            <person name="Chen Q."/>
            <person name="Chen Z."/>
            <person name="Lan J."/>
            <person name="Che J."/>
            <person name="Ge C."/>
            <person name="Shi H."/>
            <person name="Pan Z."/>
            <person name="Liu X."/>
        </authorList>
    </citation>
    <scope>NUCLEOTIDE SEQUENCE [LARGE SCALE GENOMIC DNA]</scope>
    <source>
        <strain evidence="2 3">LMG 18435</strain>
    </source>
</reference>
<comment type="function">
    <text evidence="1">Involved in peptidoglycan biosynthesis. Transports lipid-linked peptidoglycan precursors from the inner to the outer leaflet of the cytoplasmic membrane.</text>
</comment>
<evidence type="ECO:0000256" key="1">
    <source>
        <dbReference type="HAMAP-Rule" id="MF_02077"/>
    </source>
</evidence>
<dbReference type="UniPathway" id="UPA00219"/>
<dbReference type="AlphaFoldDB" id="A0A0Q3WPE8"/>
<comment type="similarity">
    <text evidence="1">Belongs to the Amj family.</text>
</comment>
<name>A0A0Q3WPE8_9BACI</name>
<keyword evidence="1" id="KW-0813">Transport</keyword>
<dbReference type="GO" id="GO:0071555">
    <property type="term" value="P:cell wall organization"/>
    <property type="evidence" value="ECO:0007669"/>
    <property type="project" value="UniProtKB-KW"/>
</dbReference>
<keyword evidence="1" id="KW-1133">Transmembrane helix</keyword>
<feature type="transmembrane region" description="Helical" evidence="1">
    <location>
        <begin position="247"/>
        <end position="268"/>
    </location>
</feature>
<dbReference type="Pfam" id="PF10997">
    <property type="entry name" value="Amj"/>
    <property type="match status" value="1"/>
</dbReference>
<feature type="transmembrane region" description="Helical" evidence="1">
    <location>
        <begin position="85"/>
        <end position="108"/>
    </location>
</feature>
<gene>
    <name evidence="1" type="primary">amj</name>
    <name evidence="2" type="ORF">AN964_03020</name>
</gene>
<comment type="pathway">
    <text evidence="1">Cell wall biogenesis; peptidoglycan biosynthesis.</text>
</comment>
<dbReference type="GO" id="GO:0005886">
    <property type="term" value="C:plasma membrane"/>
    <property type="evidence" value="ECO:0007669"/>
    <property type="project" value="UniProtKB-SubCell"/>
</dbReference>
<keyword evidence="1" id="KW-1003">Cell membrane</keyword>
<dbReference type="STRING" id="157838.AN964_03020"/>
<accession>A0A0Q3WPE8</accession>
<organism evidence="2 3">
    <name type="scientific">Heyndrickxia shackletonii</name>
    <dbReference type="NCBI Taxonomy" id="157838"/>
    <lineage>
        <taxon>Bacteria</taxon>
        <taxon>Bacillati</taxon>
        <taxon>Bacillota</taxon>
        <taxon>Bacilli</taxon>
        <taxon>Bacillales</taxon>
        <taxon>Bacillaceae</taxon>
        <taxon>Heyndrickxia</taxon>
    </lineage>
</organism>
<keyword evidence="1" id="KW-0133">Cell shape</keyword>
<dbReference type="OrthoDB" id="7888986at2"/>
<dbReference type="EMBL" id="LJJC01000004">
    <property type="protein sequence ID" value="KQL52604.1"/>
    <property type="molecule type" value="Genomic_DNA"/>
</dbReference>
<comment type="subcellular location">
    <subcellularLocation>
        <location evidence="1">Cell membrane</location>
        <topology evidence="1">Multi-pass membrane protein</topology>
    </subcellularLocation>
</comment>
<dbReference type="InterPro" id="IPR021260">
    <property type="entry name" value="Amj"/>
</dbReference>
<keyword evidence="1" id="KW-0961">Cell wall biogenesis/degradation</keyword>
<evidence type="ECO:0000313" key="3">
    <source>
        <dbReference type="Proteomes" id="UP000051888"/>
    </source>
</evidence>
<dbReference type="PATRIC" id="fig|157838.3.peg.667"/>
<comment type="caution">
    <text evidence="2">The sequence shown here is derived from an EMBL/GenBank/DDBJ whole genome shotgun (WGS) entry which is preliminary data.</text>
</comment>
<keyword evidence="1" id="KW-0472">Membrane</keyword>
<dbReference type="GO" id="GO:0015648">
    <property type="term" value="F:lipid-linked peptidoglycan transporter activity"/>
    <property type="evidence" value="ECO:0007669"/>
    <property type="project" value="UniProtKB-UniRule"/>
</dbReference>
<dbReference type="GO" id="GO:0008360">
    <property type="term" value="P:regulation of cell shape"/>
    <property type="evidence" value="ECO:0007669"/>
    <property type="project" value="UniProtKB-KW"/>
</dbReference>